<evidence type="ECO:0000256" key="9">
    <source>
        <dbReference type="RuleBase" id="RU361157"/>
    </source>
</evidence>
<dbReference type="GO" id="GO:0140359">
    <property type="term" value="F:ABC-type transporter activity"/>
    <property type="evidence" value="ECO:0007669"/>
    <property type="project" value="InterPro"/>
</dbReference>
<evidence type="ECO:0000256" key="2">
    <source>
        <dbReference type="ARBA" id="ARBA00007783"/>
    </source>
</evidence>
<reference evidence="11" key="2">
    <citation type="submission" date="2021-04" db="EMBL/GenBank/DDBJ databases">
        <authorList>
            <person name="Gilroy R."/>
        </authorList>
    </citation>
    <scope>NUCLEOTIDE SEQUENCE</scope>
    <source>
        <strain evidence="11">CHK192-9172</strain>
    </source>
</reference>
<comment type="subcellular location">
    <subcellularLocation>
        <location evidence="1">Cell inner membrane</location>
        <topology evidence="1">Multi-pass membrane protein</topology>
    </subcellularLocation>
    <subcellularLocation>
        <location evidence="9">Cell membrane</location>
        <topology evidence="9">Multi-pass membrane protein</topology>
    </subcellularLocation>
</comment>
<dbReference type="EMBL" id="DXCH01000092">
    <property type="protein sequence ID" value="HIZ06957.1"/>
    <property type="molecule type" value="Genomic_DNA"/>
</dbReference>
<dbReference type="AlphaFoldDB" id="A0A9D2IFB7"/>
<reference evidence="11" key="1">
    <citation type="journal article" date="2021" name="PeerJ">
        <title>Extensive microbial diversity within the chicken gut microbiome revealed by metagenomics and culture.</title>
        <authorList>
            <person name="Gilroy R."/>
            <person name="Ravi A."/>
            <person name="Getino M."/>
            <person name="Pursley I."/>
            <person name="Horton D.L."/>
            <person name="Alikhan N.F."/>
            <person name="Baker D."/>
            <person name="Gharbi K."/>
            <person name="Hall N."/>
            <person name="Watson M."/>
            <person name="Adriaenssens E.M."/>
            <person name="Foster-Nyarko E."/>
            <person name="Jarju S."/>
            <person name="Secka A."/>
            <person name="Antonio M."/>
            <person name="Oren A."/>
            <person name="Chaudhuri R.R."/>
            <person name="La Ragione R."/>
            <person name="Hildebrand F."/>
            <person name="Pallen M.J."/>
        </authorList>
    </citation>
    <scope>NUCLEOTIDE SEQUENCE</scope>
    <source>
        <strain evidence="11">CHK192-9172</strain>
    </source>
</reference>
<dbReference type="PROSITE" id="PS51012">
    <property type="entry name" value="ABC_TM2"/>
    <property type="match status" value="1"/>
</dbReference>
<feature type="transmembrane region" description="Helical" evidence="9">
    <location>
        <begin position="176"/>
        <end position="194"/>
    </location>
</feature>
<feature type="transmembrane region" description="Helical" evidence="9">
    <location>
        <begin position="71"/>
        <end position="92"/>
    </location>
</feature>
<sequence length="253" mass="29260">MNSNRNNNSQRGQYFFVVRELVSRELKRKYSRSKLGVVWSVLNPLLSMAVISMIFSAIFNRSIENFPIYYLTGYICWNLFTTASNTAMTSLVDNKVLLLQVKLPKVIFPIARVYTAFVNFLYSLIAYVIMLIVFQVKPDFHMVLFPVIIALLVVFTMGVSYILTIAFAFFGDIQHLYSVLLTLWMYLSALFYPVDVLPNVVQRIILENPIYNYVASARECMMYGSFPTIDQWIRMVVWAAAVYGIGWLCFKTK</sequence>
<feature type="transmembrane region" description="Helical" evidence="9">
    <location>
        <begin position="142"/>
        <end position="169"/>
    </location>
</feature>
<dbReference type="InterPro" id="IPR013525">
    <property type="entry name" value="ABC2_TM"/>
</dbReference>
<evidence type="ECO:0000256" key="4">
    <source>
        <dbReference type="ARBA" id="ARBA00022475"/>
    </source>
</evidence>
<keyword evidence="5" id="KW-0997">Cell inner membrane</keyword>
<comment type="caution">
    <text evidence="11">The sequence shown here is derived from an EMBL/GenBank/DDBJ whole genome shotgun (WGS) entry which is preliminary data.</text>
</comment>
<feature type="transmembrane region" description="Helical" evidence="9">
    <location>
        <begin position="37"/>
        <end position="59"/>
    </location>
</feature>
<accession>A0A9D2IFB7</accession>
<feature type="non-terminal residue" evidence="11">
    <location>
        <position position="253"/>
    </location>
</feature>
<keyword evidence="8 9" id="KW-0472">Membrane</keyword>
<dbReference type="GO" id="GO:0043190">
    <property type="term" value="C:ATP-binding cassette (ABC) transporter complex"/>
    <property type="evidence" value="ECO:0007669"/>
    <property type="project" value="InterPro"/>
</dbReference>
<dbReference type="PRINTS" id="PR00164">
    <property type="entry name" value="ABC2TRNSPORT"/>
</dbReference>
<keyword evidence="3 9" id="KW-0813">Transport</keyword>
<dbReference type="InterPro" id="IPR047817">
    <property type="entry name" value="ABC2_TM_bact-type"/>
</dbReference>
<protein>
    <recommendedName>
        <fullName evidence="9">Transport permease protein</fullName>
    </recommendedName>
</protein>
<evidence type="ECO:0000256" key="8">
    <source>
        <dbReference type="ARBA" id="ARBA00023136"/>
    </source>
</evidence>
<evidence type="ECO:0000256" key="3">
    <source>
        <dbReference type="ARBA" id="ARBA00022448"/>
    </source>
</evidence>
<gene>
    <name evidence="11" type="ORF">IAA08_03355</name>
</gene>
<dbReference type="Proteomes" id="UP000824024">
    <property type="component" value="Unassembled WGS sequence"/>
</dbReference>
<proteinExistence type="inferred from homology"/>
<evidence type="ECO:0000256" key="1">
    <source>
        <dbReference type="ARBA" id="ARBA00004429"/>
    </source>
</evidence>
<feature type="transmembrane region" description="Helical" evidence="9">
    <location>
        <begin position="232"/>
        <end position="250"/>
    </location>
</feature>
<dbReference type="GO" id="GO:0015920">
    <property type="term" value="P:lipopolysaccharide transport"/>
    <property type="evidence" value="ECO:0007669"/>
    <property type="project" value="TreeGrafter"/>
</dbReference>
<evidence type="ECO:0000256" key="5">
    <source>
        <dbReference type="ARBA" id="ARBA00022519"/>
    </source>
</evidence>
<comment type="similarity">
    <text evidence="2 9">Belongs to the ABC-2 integral membrane protein family.</text>
</comment>
<evidence type="ECO:0000259" key="10">
    <source>
        <dbReference type="PROSITE" id="PS51012"/>
    </source>
</evidence>
<organism evidence="11 12">
    <name type="scientific">Candidatus Eubacterium avistercoris</name>
    <dbReference type="NCBI Taxonomy" id="2838567"/>
    <lineage>
        <taxon>Bacteria</taxon>
        <taxon>Bacillati</taxon>
        <taxon>Bacillota</taxon>
        <taxon>Clostridia</taxon>
        <taxon>Eubacteriales</taxon>
        <taxon>Eubacteriaceae</taxon>
        <taxon>Eubacterium</taxon>
    </lineage>
</organism>
<feature type="domain" description="ABC transmembrane type-2" evidence="10">
    <location>
        <begin position="35"/>
        <end position="253"/>
    </location>
</feature>
<keyword evidence="7 9" id="KW-1133">Transmembrane helix</keyword>
<evidence type="ECO:0000256" key="7">
    <source>
        <dbReference type="ARBA" id="ARBA00022989"/>
    </source>
</evidence>
<dbReference type="Pfam" id="PF01061">
    <property type="entry name" value="ABC2_membrane"/>
    <property type="match status" value="1"/>
</dbReference>
<feature type="transmembrane region" description="Helical" evidence="9">
    <location>
        <begin position="113"/>
        <end position="136"/>
    </location>
</feature>
<keyword evidence="6 9" id="KW-0812">Transmembrane</keyword>
<dbReference type="PANTHER" id="PTHR30413">
    <property type="entry name" value="INNER MEMBRANE TRANSPORT PERMEASE"/>
    <property type="match status" value="1"/>
</dbReference>
<name>A0A9D2IFB7_9FIRM</name>
<dbReference type="PANTHER" id="PTHR30413:SF8">
    <property type="entry name" value="TRANSPORT PERMEASE PROTEIN"/>
    <property type="match status" value="1"/>
</dbReference>
<dbReference type="PIRSF" id="PIRSF006648">
    <property type="entry name" value="DrrB"/>
    <property type="match status" value="1"/>
</dbReference>
<evidence type="ECO:0000256" key="6">
    <source>
        <dbReference type="ARBA" id="ARBA00022692"/>
    </source>
</evidence>
<evidence type="ECO:0000313" key="11">
    <source>
        <dbReference type="EMBL" id="HIZ06957.1"/>
    </source>
</evidence>
<evidence type="ECO:0000313" key="12">
    <source>
        <dbReference type="Proteomes" id="UP000824024"/>
    </source>
</evidence>
<dbReference type="InterPro" id="IPR000412">
    <property type="entry name" value="ABC_2_transport"/>
</dbReference>
<keyword evidence="4 9" id="KW-1003">Cell membrane</keyword>